<reference evidence="1 2" key="1">
    <citation type="submission" date="2015-06" db="EMBL/GenBank/DDBJ databases">
        <title>Draft genome assembly of filamentous brackish cyanobacterium Limnoraphis robusta strain CS-951.</title>
        <authorList>
            <person name="Willis A."/>
            <person name="Parks M."/>
            <person name="Burford M.A."/>
        </authorList>
    </citation>
    <scope>NUCLEOTIDE SEQUENCE [LARGE SCALE GENOMIC DNA]</scope>
    <source>
        <strain evidence="1 2">CS-951</strain>
    </source>
</reference>
<comment type="caution">
    <text evidence="1">The sequence shown here is derived from an EMBL/GenBank/DDBJ whole genome shotgun (WGS) entry which is preliminary data.</text>
</comment>
<evidence type="ECO:0000313" key="2">
    <source>
        <dbReference type="Proteomes" id="UP000033607"/>
    </source>
</evidence>
<dbReference type="Proteomes" id="UP000033607">
    <property type="component" value="Unassembled WGS sequence"/>
</dbReference>
<accession>A0A0F5YIQ4</accession>
<proteinExistence type="predicted"/>
<dbReference type="EMBL" id="LATL02000139">
    <property type="protein sequence ID" value="KKD38050.1"/>
    <property type="molecule type" value="Genomic_DNA"/>
</dbReference>
<organism evidence="1 2">
    <name type="scientific">Limnoraphis robusta CS-951</name>
    <dbReference type="NCBI Taxonomy" id="1637645"/>
    <lineage>
        <taxon>Bacteria</taxon>
        <taxon>Bacillati</taxon>
        <taxon>Cyanobacteriota</taxon>
        <taxon>Cyanophyceae</taxon>
        <taxon>Oscillatoriophycideae</taxon>
        <taxon>Oscillatoriales</taxon>
        <taxon>Sirenicapillariaceae</taxon>
        <taxon>Limnoraphis</taxon>
    </lineage>
</organism>
<gene>
    <name evidence="1" type="ORF">WN50_10945</name>
</gene>
<protein>
    <submittedName>
        <fullName evidence="1">Uncharacterized protein</fullName>
    </submittedName>
</protein>
<evidence type="ECO:0000313" key="1">
    <source>
        <dbReference type="EMBL" id="KKD38050.1"/>
    </source>
</evidence>
<dbReference type="AlphaFoldDB" id="A0A0F5YIQ4"/>
<sequence>MYLPLVCTFSILSNKHRSVGGNTAKGREPYPIWVFDFSEKVWQITLSKDRKIKRVKLRLINACYGGGAG</sequence>
<name>A0A0F5YIQ4_9CYAN</name>